<comment type="caution">
    <text evidence="3">The sequence shown here is derived from an EMBL/GenBank/DDBJ whole genome shotgun (WGS) entry which is preliminary data.</text>
</comment>
<dbReference type="Gene3D" id="3.40.190.10">
    <property type="entry name" value="Periplasmic binding protein-like II"/>
    <property type="match status" value="1"/>
</dbReference>
<comment type="similarity">
    <text evidence="1">Belongs to the UPF0065 (bug) family.</text>
</comment>
<feature type="chain" id="PRO_5012808427" evidence="2">
    <location>
        <begin position="24"/>
        <end position="323"/>
    </location>
</feature>
<dbReference type="PANTHER" id="PTHR42928:SF5">
    <property type="entry name" value="BLR1237 PROTEIN"/>
    <property type="match status" value="1"/>
</dbReference>
<dbReference type="PANTHER" id="PTHR42928">
    <property type="entry name" value="TRICARBOXYLATE-BINDING PROTEIN"/>
    <property type="match status" value="1"/>
</dbReference>
<evidence type="ECO:0000256" key="1">
    <source>
        <dbReference type="ARBA" id="ARBA00006987"/>
    </source>
</evidence>
<name>A0A261S5C3_9BORD</name>
<keyword evidence="4" id="KW-1185">Reference proteome</keyword>
<dbReference type="RefSeq" id="WP_094856571.1">
    <property type="nucleotide sequence ID" value="NZ_NEVM01000005.1"/>
</dbReference>
<reference evidence="4" key="1">
    <citation type="submission" date="2017-05" db="EMBL/GenBank/DDBJ databases">
        <title>Complete and WGS of Bordetella genogroups.</title>
        <authorList>
            <person name="Spilker T."/>
            <person name="Lipuma J."/>
        </authorList>
    </citation>
    <scope>NUCLEOTIDE SEQUENCE [LARGE SCALE GENOMIC DNA]</scope>
    <source>
        <strain evidence="4">AU16122</strain>
    </source>
</reference>
<keyword evidence="2" id="KW-0732">Signal</keyword>
<dbReference type="EMBL" id="NEVM01000005">
    <property type="protein sequence ID" value="OZI32177.1"/>
    <property type="molecule type" value="Genomic_DNA"/>
</dbReference>
<dbReference type="CDD" id="cd07012">
    <property type="entry name" value="PBP2_Bug_TTT"/>
    <property type="match status" value="1"/>
</dbReference>
<organism evidence="3 4">
    <name type="scientific">Bordetella genomosp. 10</name>
    <dbReference type="NCBI Taxonomy" id="1416804"/>
    <lineage>
        <taxon>Bacteria</taxon>
        <taxon>Pseudomonadati</taxon>
        <taxon>Pseudomonadota</taxon>
        <taxon>Betaproteobacteria</taxon>
        <taxon>Burkholderiales</taxon>
        <taxon>Alcaligenaceae</taxon>
        <taxon>Bordetella</taxon>
    </lineage>
</organism>
<dbReference type="AlphaFoldDB" id="A0A261S5C3"/>
<protein>
    <submittedName>
        <fullName evidence="3">ABC transporter substrate-binding protein</fullName>
    </submittedName>
</protein>
<evidence type="ECO:0000313" key="4">
    <source>
        <dbReference type="Proteomes" id="UP000216020"/>
    </source>
</evidence>
<sequence length="323" mass="34346">MGRWNKTLLCAALLALTTETAAAAGFPDHPIAMVVPVSAGGAMDIAGRTLAKYLNQELGQPVIVENKPGGSGNLAYGYVARARPDGYTLLFSYEGFHAGNPALGKNVSWDPIKSFTPIAEITRGPHVITVPASLPAKTLKEFIELARDKPGQMYFGSSGTGSIQHLGTEQFKLLTHVQMTHVPYNGAAPAMQDLLAGRIQLLVTTPPTVIGQIQAGQLRGLAITSTHRLPMLPDVPTTAEAGLPAFTLEAWFTMFGPAGLPPPVQQKLADAMKKVVTSQAFKDEITKQGSYASYQPPDAVARILRESLAHWTGVVKQAGIKGD</sequence>
<dbReference type="PIRSF" id="PIRSF017082">
    <property type="entry name" value="YflP"/>
    <property type="match status" value="1"/>
</dbReference>
<accession>A0A261S5C3</accession>
<dbReference type="Gene3D" id="3.40.190.150">
    <property type="entry name" value="Bordetella uptake gene, domain 1"/>
    <property type="match status" value="1"/>
</dbReference>
<feature type="signal peptide" evidence="2">
    <location>
        <begin position="1"/>
        <end position="23"/>
    </location>
</feature>
<evidence type="ECO:0000256" key="2">
    <source>
        <dbReference type="SAM" id="SignalP"/>
    </source>
</evidence>
<dbReference type="InterPro" id="IPR005064">
    <property type="entry name" value="BUG"/>
</dbReference>
<dbReference type="InterPro" id="IPR042100">
    <property type="entry name" value="Bug_dom1"/>
</dbReference>
<dbReference type="Pfam" id="PF03401">
    <property type="entry name" value="TctC"/>
    <property type="match status" value="1"/>
</dbReference>
<proteinExistence type="inferred from homology"/>
<gene>
    <name evidence="3" type="ORF">CAL29_30620</name>
</gene>
<dbReference type="OrthoDB" id="8678477at2"/>
<dbReference type="Proteomes" id="UP000216020">
    <property type="component" value="Unassembled WGS sequence"/>
</dbReference>
<dbReference type="SUPFAM" id="SSF53850">
    <property type="entry name" value="Periplasmic binding protein-like II"/>
    <property type="match status" value="1"/>
</dbReference>
<evidence type="ECO:0000313" key="3">
    <source>
        <dbReference type="EMBL" id="OZI32177.1"/>
    </source>
</evidence>